<keyword evidence="3" id="KW-0805">Transcription regulation</keyword>
<evidence type="ECO:0000256" key="5">
    <source>
        <dbReference type="ARBA" id="ARBA00023242"/>
    </source>
</evidence>
<dbReference type="STRING" id="1408163.A0A0F4YQT9"/>
<proteinExistence type="predicted"/>
<protein>
    <recommendedName>
        <fullName evidence="6">Xylanolytic transcriptional activator regulatory domain-containing protein</fullName>
    </recommendedName>
</protein>
<dbReference type="OrthoDB" id="3362851at2759"/>
<dbReference type="InterPro" id="IPR007219">
    <property type="entry name" value="XnlR_reg_dom"/>
</dbReference>
<evidence type="ECO:0000313" key="7">
    <source>
        <dbReference type="EMBL" id="KKA20196.1"/>
    </source>
</evidence>
<dbReference type="SMART" id="SM00906">
    <property type="entry name" value="Fungal_trans"/>
    <property type="match status" value="1"/>
</dbReference>
<accession>A0A0F4YQT9</accession>
<keyword evidence="2" id="KW-0479">Metal-binding</keyword>
<dbReference type="RefSeq" id="XP_013326808.1">
    <property type="nucleotide sequence ID" value="XM_013471354.1"/>
</dbReference>
<feature type="domain" description="Xylanolytic transcriptional activator regulatory" evidence="6">
    <location>
        <begin position="290"/>
        <end position="372"/>
    </location>
</feature>
<evidence type="ECO:0000256" key="2">
    <source>
        <dbReference type="ARBA" id="ARBA00022723"/>
    </source>
</evidence>
<keyword evidence="8" id="KW-1185">Reference proteome</keyword>
<dbReference type="GeneID" id="25318105"/>
<comment type="caution">
    <text evidence="7">The sequence shown here is derived from an EMBL/GenBank/DDBJ whole genome shotgun (WGS) entry which is preliminary data.</text>
</comment>
<dbReference type="GO" id="GO:0005634">
    <property type="term" value="C:nucleus"/>
    <property type="evidence" value="ECO:0007669"/>
    <property type="project" value="UniProtKB-SubCell"/>
</dbReference>
<dbReference type="PANTHER" id="PTHR47338">
    <property type="entry name" value="ZN(II)2CYS6 TRANSCRIPTION FACTOR (EUROFUNG)-RELATED"/>
    <property type="match status" value="1"/>
</dbReference>
<dbReference type="PANTHER" id="PTHR47338:SF10">
    <property type="entry name" value="TRANSCRIPTION FACTOR DOMAIN-CONTAINING PROTEIN-RELATED"/>
    <property type="match status" value="1"/>
</dbReference>
<comment type="subcellular location">
    <subcellularLocation>
        <location evidence="1">Nucleus</location>
    </subcellularLocation>
</comment>
<dbReference type="CDD" id="cd12148">
    <property type="entry name" value="fungal_TF_MHR"/>
    <property type="match status" value="1"/>
</dbReference>
<dbReference type="GO" id="GO:0003677">
    <property type="term" value="F:DNA binding"/>
    <property type="evidence" value="ECO:0007669"/>
    <property type="project" value="InterPro"/>
</dbReference>
<keyword evidence="5" id="KW-0539">Nucleus</keyword>
<dbReference type="InterPro" id="IPR050815">
    <property type="entry name" value="TF_fung"/>
</dbReference>
<gene>
    <name evidence="7" type="ORF">T310_5765</name>
</gene>
<name>A0A0F4YQT9_RASE3</name>
<dbReference type="AlphaFoldDB" id="A0A0F4YQT9"/>
<reference evidence="7 8" key="1">
    <citation type="submission" date="2015-04" db="EMBL/GenBank/DDBJ databases">
        <authorList>
            <person name="Heijne W.H."/>
            <person name="Fedorova N.D."/>
            <person name="Nierman W.C."/>
            <person name="Vollebregt A.W."/>
            <person name="Zhao Z."/>
            <person name="Wu L."/>
            <person name="Kumar M."/>
            <person name="Stam H."/>
            <person name="van den Berg M.A."/>
            <person name="Pel H.J."/>
        </authorList>
    </citation>
    <scope>NUCLEOTIDE SEQUENCE [LARGE SCALE GENOMIC DNA]</scope>
    <source>
        <strain evidence="7 8">CBS 393.64</strain>
    </source>
</reference>
<evidence type="ECO:0000259" key="6">
    <source>
        <dbReference type="SMART" id="SM00906"/>
    </source>
</evidence>
<dbReference type="Proteomes" id="UP000053958">
    <property type="component" value="Unassembled WGS sequence"/>
</dbReference>
<dbReference type="GO" id="GO:0006351">
    <property type="term" value="P:DNA-templated transcription"/>
    <property type="evidence" value="ECO:0007669"/>
    <property type="project" value="InterPro"/>
</dbReference>
<keyword evidence="4" id="KW-0804">Transcription</keyword>
<dbReference type="GO" id="GO:0008270">
    <property type="term" value="F:zinc ion binding"/>
    <property type="evidence" value="ECO:0007669"/>
    <property type="project" value="InterPro"/>
</dbReference>
<dbReference type="Pfam" id="PF04082">
    <property type="entry name" value="Fungal_trans"/>
    <property type="match status" value="1"/>
</dbReference>
<evidence type="ECO:0000256" key="4">
    <source>
        <dbReference type="ARBA" id="ARBA00023163"/>
    </source>
</evidence>
<evidence type="ECO:0000256" key="3">
    <source>
        <dbReference type="ARBA" id="ARBA00023015"/>
    </source>
</evidence>
<evidence type="ECO:0000313" key="8">
    <source>
        <dbReference type="Proteomes" id="UP000053958"/>
    </source>
</evidence>
<evidence type="ECO:0000256" key="1">
    <source>
        <dbReference type="ARBA" id="ARBA00004123"/>
    </source>
</evidence>
<sequence length="629" mass="70883">MQRENSNSPLLSQLGGLDDVFLTDMFFNATHVSWMSASSDSRNAPSGRVPSSRVCDRCIWKKVKCKKQAARQVGLFTTYPVHQATYSVRVVLVAARLAGLVFTPLRDGSLVLLWALIGKHLPGLHQTDSAVGTLQRTVTLEENEIPPGAGSPWMGLAVGETHNRSSQGNDIALSNLPLHPQDERQILDDFFEYIHPSAFLFRKEEFFRQFQRQSLSPNLLQTIFAVSLKILNPPTIDPAVPIDLESLRNTLSNSNSVLQGNGNGPAPLDVFQQACLLAYYEFHQHPGSRAWLRIGQLTREAYRCGLHQLDNRNQCPLYSFFGDIPADQLEEWRRVWWFVYCLDSYSNITAGTPFVIETDSIQTALFGATSADESNASGRIFLPPDTGELWKTTKNVVTRGQEINLNLHLVTAMVLREAATLRRLRAQESSDRLDARLCDVKDHLSSVRLALPARYLSPSRNTVSNESQSEHHDRMICILHLHIARILMSLPPFPAQEANTADAAWFENWLASLEYCEDVVSVVREWDGSFSSRTDPAVCLIVFTALIVLYLHQECQVPVPNIHERVAKHNEALELFLDQFASLWHLPAFLKVSVEKFKQRYPGPLDPATVEQIIRQFTAPLHWQLRTAV</sequence>
<dbReference type="GO" id="GO:0000981">
    <property type="term" value="F:DNA-binding transcription factor activity, RNA polymerase II-specific"/>
    <property type="evidence" value="ECO:0007669"/>
    <property type="project" value="InterPro"/>
</dbReference>
<organism evidence="7 8">
    <name type="scientific">Rasamsonia emersonii (strain ATCC 16479 / CBS 393.64 / IMI 116815)</name>
    <dbReference type="NCBI Taxonomy" id="1408163"/>
    <lineage>
        <taxon>Eukaryota</taxon>
        <taxon>Fungi</taxon>
        <taxon>Dikarya</taxon>
        <taxon>Ascomycota</taxon>
        <taxon>Pezizomycotina</taxon>
        <taxon>Eurotiomycetes</taxon>
        <taxon>Eurotiomycetidae</taxon>
        <taxon>Eurotiales</taxon>
        <taxon>Trichocomaceae</taxon>
        <taxon>Rasamsonia</taxon>
    </lineage>
</organism>
<dbReference type="EMBL" id="LASV01000281">
    <property type="protein sequence ID" value="KKA20196.1"/>
    <property type="molecule type" value="Genomic_DNA"/>
</dbReference>